<dbReference type="InterPro" id="IPR026353">
    <property type="entry name" value="Hypoxan-DNA_Glyclase"/>
</dbReference>
<sequence length="175" mass="19325">MIAQPSSTKSNSTLLQGFPPVVNADTHTLILGSFPGVASLDATQYYAHKQNQFWRLVSASLGSDLVELDYEQRLQVLLAHGIGLWDVFHSCARTGSLDSAIRNGKLNDFSMLQASHPTLRKLYFNGQTAGKMAAYFSERGYVTAILPSSSPAYAIRSFEEKLQVWRSELRPAISL</sequence>
<dbReference type="SMART" id="SM00987">
    <property type="entry name" value="UreE_C"/>
    <property type="match status" value="1"/>
</dbReference>
<dbReference type="GO" id="GO:0033958">
    <property type="term" value="F:DNA-deoxyinosine glycosylase activity"/>
    <property type="evidence" value="ECO:0007669"/>
    <property type="project" value="UniProtKB-EC"/>
</dbReference>
<keyword evidence="3" id="KW-1185">Reference proteome</keyword>
<dbReference type="InterPro" id="IPR036895">
    <property type="entry name" value="Uracil-DNA_glycosylase-like_sf"/>
</dbReference>
<dbReference type="Gene3D" id="3.40.470.10">
    <property type="entry name" value="Uracil-DNA glycosylase-like domain"/>
    <property type="match status" value="1"/>
</dbReference>
<proteinExistence type="predicted"/>
<evidence type="ECO:0000259" key="1">
    <source>
        <dbReference type="SMART" id="SM00986"/>
    </source>
</evidence>
<evidence type="ECO:0000313" key="2">
    <source>
        <dbReference type="EMBL" id="MBC3907517.1"/>
    </source>
</evidence>
<dbReference type="SUPFAM" id="SSF52141">
    <property type="entry name" value="Uracil-DNA glycosylase-like"/>
    <property type="match status" value="1"/>
</dbReference>
<evidence type="ECO:0000313" key="3">
    <source>
        <dbReference type="Proteomes" id="UP000646911"/>
    </source>
</evidence>
<dbReference type="CDD" id="cd10032">
    <property type="entry name" value="UDG-F6_HDG"/>
    <property type="match status" value="1"/>
</dbReference>
<keyword evidence="2" id="KW-0326">Glycosidase</keyword>
<gene>
    <name evidence="2" type="ORF">H8L47_08065</name>
</gene>
<organism evidence="2 3">
    <name type="scientific">Undibacterium umbellatum</name>
    <dbReference type="NCBI Taxonomy" id="2762300"/>
    <lineage>
        <taxon>Bacteria</taxon>
        <taxon>Pseudomonadati</taxon>
        <taxon>Pseudomonadota</taxon>
        <taxon>Betaproteobacteria</taxon>
        <taxon>Burkholderiales</taxon>
        <taxon>Oxalobacteraceae</taxon>
        <taxon>Undibacterium</taxon>
    </lineage>
</organism>
<dbReference type="SMART" id="SM00986">
    <property type="entry name" value="UDG"/>
    <property type="match status" value="1"/>
</dbReference>
<dbReference type="NCBIfam" id="TIGR04274">
    <property type="entry name" value="hypoxanDNAglyco"/>
    <property type="match status" value="1"/>
</dbReference>
<dbReference type="RefSeq" id="WP_186953122.1">
    <property type="nucleotide sequence ID" value="NZ_JACOFX010000002.1"/>
</dbReference>
<dbReference type="EC" id="3.2.2.15" evidence="2"/>
<dbReference type="InterPro" id="IPR005122">
    <property type="entry name" value="Uracil-DNA_glycosylase-like"/>
</dbReference>
<reference evidence="2 3" key="1">
    <citation type="submission" date="2020-08" db="EMBL/GenBank/DDBJ databases">
        <title>Novel species isolated from subtropical streams in China.</title>
        <authorList>
            <person name="Lu H."/>
        </authorList>
    </citation>
    <scope>NUCLEOTIDE SEQUENCE [LARGE SCALE GENOMIC DNA]</scope>
    <source>
        <strain evidence="2 3">NL8W</strain>
    </source>
</reference>
<feature type="domain" description="Uracil-DNA glycosylase-like" evidence="1">
    <location>
        <begin position="19"/>
        <end position="169"/>
    </location>
</feature>
<accession>A0ABR6Z8L7</accession>
<protein>
    <submittedName>
        <fullName evidence="2">DNA-deoxyinosine glycosylase</fullName>
        <ecNumber evidence="2">3.2.2.15</ecNumber>
    </submittedName>
</protein>
<keyword evidence="2" id="KW-0378">Hydrolase</keyword>
<comment type="caution">
    <text evidence="2">The sequence shown here is derived from an EMBL/GenBank/DDBJ whole genome shotgun (WGS) entry which is preliminary data.</text>
</comment>
<name>A0ABR6Z8L7_9BURK</name>
<dbReference type="EMBL" id="JACOFX010000002">
    <property type="protein sequence ID" value="MBC3907517.1"/>
    <property type="molecule type" value="Genomic_DNA"/>
</dbReference>
<dbReference type="Proteomes" id="UP000646911">
    <property type="component" value="Unassembled WGS sequence"/>
</dbReference>
<dbReference type="Pfam" id="PF03167">
    <property type="entry name" value="UDG"/>
    <property type="match status" value="1"/>
</dbReference>